<name>A0A7C9DAS4_OPUST</name>
<evidence type="ECO:0000256" key="1">
    <source>
        <dbReference type="SAM" id="MobiDB-lite"/>
    </source>
</evidence>
<reference evidence="2" key="2">
    <citation type="submission" date="2020-07" db="EMBL/GenBank/DDBJ databases">
        <authorList>
            <person name="Vera ALvarez R."/>
            <person name="Arias-Moreno D.M."/>
            <person name="Jimenez-Jacinto V."/>
            <person name="Jimenez-Bremont J.F."/>
            <person name="Swaminathan K."/>
            <person name="Moose S.P."/>
            <person name="Guerrero-Gonzalez M.L."/>
            <person name="Marino-Ramirez L."/>
            <person name="Landsman D."/>
            <person name="Rodriguez-Kessler M."/>
            <person name="Delgado-Sanchez P."/>
        </authorList>
    </citation>
    <scope>NUCLEOTIDE SEQUENCE</scope>
    <source>
        <tissue evidence="2">Cladode</tissue>
    </source>
</reference>
<sequence>MASRPKKGFVLDSSTCKPELSVHLAQGHIGFSPNKSLLPDESNWMDAASPGGFVSLAPLSSSPNPTAFTSVALELDEASLDFLVSPNSASLSTTTSSSLLLSPLTLPFKLIPSITSDTVVPTGVPIFSSLNVNQSEFVNKLPWSSPSRSEDITTSADSSSK</sequence>
<proteinExistence type="predicted"/>
<dbReference type="AlphaFoldDB" id="A0A7C9DAS4"/>
<evidence type="ECO:0000313" key="2">
    <source>
        <dbReference type="EMBL" id="MBA4638520.1"/>
    </source>
</evidence>
<accession>A0A7C9DAS4</accession>
<dbReference type="EMBL" id="GISG01109693">
    <property type="protein sequence ID" value="MBA4638520.1"/>
    <property type="molecule type" value="Transcribed_RNA"/>
</dbReference>
<protein>
    <submittedName>
        <fullName evidence="2">Uncharacterized protein</fullName>
    </submittedName>
</protein>
<reference evidence="2" key="1">
    <citation type="journal article" date="2013" name="J. Plant Res.">
        <title>Effect of fungi and light on seed germination of three Opuntia species from semiarid lands of central Mexico.</title>
        <authorList>
            <person name="Delgado-Sanchez P."/>
            <person name="Jimenez-Bremont J.F."/>
            <person name="Guerrero-Gonzalez Mde L."/>
            <person name="Flores J."/>
        </authorList>
    </citation>
    <scope>NUCLEOTIDE SEQUENCE</scope>
    <source>
        <tissue evidence="2">Cladode</tissue>
    </source>
</reference>
<feature type="region of interest" description="Disordered" evidence="1">
    <location>
        <begin position="141"/>
        <end position="161"/>
    </location>
</feature>
<organism evidence="2">
    <name type="scientific">Opuntia streptacantha</name>
    <name type="common">Prickly pear cactus</name>
    <name type="synonym">Opuntia cardona</name>
    <dbReference type="NCBI Taxonomy" id="393608"/>
    <lineage>
        <taxon>Eukaryota</taxon>
        <taxon>Viridiplantae</taxon>
        <taxon>Streptophyta</taxon>
        <taxon>Embryophyta</taxon>
        <taxon>Tracheophyta</taxon>
        <taxon>Spermatophyta</taxon>
        <taxon>Magnoliopsida</taxon>
        <taxon>eudicotyledons</taxon>
        <taxon>Gunneridae</taxon>
        <taxon>Pentapetalae</taxon>
        <taxon>Caryophyllales</taxon>
        <taxon>Cactineae</taxon>
        <taxon>Cactaceae</taxon>
        <taxon>Opuntioideae</taxon>
        <taxon>Opuntia</taxon>
    </lineage>
</organism>